<accession>A0AAV5TH09</accession>
<feature type="non-terminal residue" evidence="2">
    <location>
        <position position="1"/>
    </location>
</feature>
<protein>
    <recommendedName>
        <fullName evidence="4">G protein-coupled receptor</fullName>
    </recommendedName>
</protein>
<organism evidence="2 3">
    <name type="scientific">Pristionchus entomophagus</name>
    <dbReference type="NCBI Taxonomy" id="358040"/>
    <lineage>
        <taxon>Eukaryota</taxon>
        <taxon>Metazoa</taxon>
        <taxon>Ecdysozoa</taxon>
        <taxon>Nematoda</taxon>
        <taxon>Chromadorea</taxon>
        <taxon>Rhabditida</taxon>
        <taxon>Rhabditina</taxon>
        <taxon>Diplogasteromorpha</taxon>
        <taxon>Diplogasteroidea</taxon>
        <taxon>Neodiplogasteridae</taxon>
        <taxon>Pristionchus</taxon>
    </lineage>
</organism>
<gene>
    <name evidence="2" type="ORF">PENTCL1PPCAC_15736</name>
</gene>
<dbReference type="AlphaFoldDB" id="A0AAV5TH09"/>
<keyword evidence="1" id="KW-1133">Transmembrane helix</keyword>
<feature type="transmembrane region" description="Helical" evidence="1">
    <location>
        <begin position="73"/>
        <end position="101"/>
    </location>
</feature>
<dbReference type="Proteomes" id="UP001432027">
    <property type="component" value="Unassembled WGS sequence"/>
</dbReference>
<comment type="caution">
    <text evidence="2">The sequence shown here is derived from an EMBL/GenBank/DDBJ whole genome shotgun (WGS) entry which is preliminary data.</text>
</comment>
<keyword evidence="3" id="KW-1185">Reference proteome</keyword>
<proteinExistence type="predicted"/>
<keyword evidence="1" id="KW-0472">Membrane</keyword>
<name>A0AAV5TH09_9BILA</name>
<sequence>LEKNNSQILSITTAPLCAYIVLRSRTITRVYARLLVLLLAGSTGVDVFTQWVLDPVFLLPIMCIFRNSPLLNIPVSAGVCVGLLQSMIALGGPLYFSLFIYRHQV</sequence>
<feature type="non-terminal residue" evidence="2">
    <location>
        <position position="105"/>
    </location>
</feature>
<reference evidence="2" key="1">
    <citation type="submission" date="2023-10" db="EMBL/GenBank/DDBJ databases">
        <title>Genome assembly of Pristionchus species.</title>
        <authorList>
            <person name="Yoshida K."/>
            <person name="Sommer R.J."/>
        </authorList>
    </citation>
    <scope>NUCLEOTIDE SEQUENCE</scope>
    <source>
        <strain evidence="2">RS0144</strain>
    </source>
</reference>
<evidence type="ECO:0000313" key="3">
    <source>
        <dbReference type="Proteomes" id="UP001432027"/>
    </source>
</evidence>
<evidence type="ECO:0000256" key="1">
    <source>
        <dbReference type="SAM" id="Phobius"/>
    </source>
</evidence>
<keyword evidence="1" id="KW-0812">Transmembrane</keyword>
<feature type="transmembrane region" description="Helical" evidence="1">
    <location>
        <begin position="34"/>
        <end position="53"/>
    </location>
</feature>
<evidence type="ECO:0000313" key="2">
    <source>
        <dbReference type="EMBL" id="GMS93561.1"/>
    </source>
</evidence>
<evidence type="ECO:0008006" key="4">
    <source>
        <dbReference type="Google" id="ProtNLM"/>
    </source>
</evidence>
<dbReference type="EMBL" id="BTSX01000004">
    <property type="protein sequence ID" value="GMS93561.1"/>
    <property type="molecule type" value="Genomic_DNA"/>
</dbReference>